<dbReference type="InterPro" id="IPR032675">
    <property type="entry name" value="LRR_dom_sf"/>
</dbReference>
<proteinExistence type="predicted"/>
<sequence>MEQLQETPSCPNLSTLLIRVSWKLRTISSEFFQYMPVIRVLDLSRNYELTELPVGIGKLISLEYLNLSDTSIAELPIELKNLTKLRCLLVAHTDAGLKIPRELLLSLSSLQLFDIYGSGISEKELVEELFCLEHLMEVSISLNNAIAVQSLQNSCKLQSCIRRLSIFKHEGTWSLTSLKISSFKHLEVFHLQMEGMQICASPDNSNTKFRIIWNHYHHNLREIHFSKCHSLLDLTCLIYAPSLQYLFVANCNSIEEIVKENDVEIEKEEEENVEGMLFSRLTTLYLMHLPSLKSIYGQVLPFSSLVEIFVDDCPNLRKLPFDSNSAKSIKKIQGKASWWDGLQWEDAAIQSHFRPYFREWI</sequence>
<keyword evidence="2" id="KW-0611">Plant defense</keyword>
<evidence type="ECO:0000256" key="1">
    <source>
        <dbReference type="ARBA" id="ARBA00022737"/>
    </source>
</evidence>
<dbReference type="Gene3D" id="3.80.10.10">
    <property type="entry name" value="Ribonuclease Inhibitor"/>
    <property type="match status" value="2"/>
</dbReference>
<evidence type="ECO:0000259" key="4">
    <source>
        <dbReference type="Pfam" id="PF23598"/>
    </source>
</evidence>
<gene>
    <name evidence="5" type="ORF">Din_039546</name>
</gene>
<protein>
    <submittedName>
        <fullName evidence="5">Uncharacterized protein</fullName>
    </submittedName>
</protein>
<feature type="domain" description="Disease resistance protein At4g27190-like leucine-rich repeats" evidence="3">
    <location>
        <begin position="214"/>
        <end position="332"/>
    </location>
</feature>
<dbReference type="SUPFAM" id="SSF52058">
    <property type="entry name" value="L domain-like"/>
    <property type="match status" value="1"/>
</dbReference>
<feature type="domain" description="Disease resistance R13L4/SHOC-2-like LRR" evidence="4">
    <location>
        <begin position="30"/>
        <end position="206"/>
    </location>
</feature>
<dbReference type="InterPro" id="IPR057135">
    <property type="entry name" value="At4g27190-like_LRR"/>
</dbReference>
<keyword evidence="1" id="KW-0677">Repeat</keyword>
<dbReference type="EMBL" id="GHES01039546">
    <property type="protein sequence ID" value="MPA70105.1"/>
    <property type="molecule type" value="Transcribed_RNA"/>
</dbReference>
<dbReference type="InterPro" id="IPR055414">
    <property type="entry name" value="LRR_R13L4/SHOC2-like"/>
</dbReference>
<dbReference type="PANTHER" id="PTHR33463:SF180">
    <property type="entry name" value="DISEASE RESISTANCE PROTEIN RPS5"/>
    <property type="match status" value="1"/>
</dbReference>
<dbReference type="PANTHER" id="PTHR33463">
    <property type="entry name" value="NB-ARC DOMAIN-CONTAINING PROTEIN-RELATED"/>
    <property type="match status" value="1"/>
</dbReference>
<evidence type="ECO:0000256" key="2">
    <source>
        <dbReference type="ARBA" id="ARBA00022821"/>
    </source>
</evidence>
<dbReference type="AlphaFoldDB" id="A0A5B7BNC0"/>
<dbReference type="Pfam" id="PF23247">
    <property type="entry name" value="LRR_RPS2"/>
    <property type="match status" value="1"/>
</dbReference>
<evidence type="ECO:0000259" key="3">
    <source>
        <dbReference type="Pfam" id="PF23247"/>
    </source>
</evidence>
<reference evidence="5" key="1">
    <citation type="submission" date="2019-08" db="EMBL/GenBank/DDBJ databases">
        <title>Reference gene set and small RNA set construction with multiple tissues from Davidia involucrata Baill.</title>
        <authorList>
            <person name="Yang H."/>
            <person name="Zhou C."/>
            <person name="Li G."/>
            <person name="Wang J."/>
            <person name="Gao P."/>
            <person name="Wang M."/>
            <person name="Wang R."/>
            <person name="Zhao Y."/>
        </authorList>
    </citation>
    <scope>NUCLEOTIDE SEQUENCE</scope>
    <source>
        <tissue evidence="5">Mixed with DoveR01_LX</tissue>
    </source>
</reference>
<accession>A0A5B7BNC0</accession>
<dbReference type="Pfam" id="PF23598">
    <property type="entry name" value="LRR_14"/>
    <property type="match status" value="1"/>
</dbReference>
<evidence type="ECO:0000313" key="5">
    <source>
        <dbReference type="EMBL" id="MPA70105.1"/>
    </source>
</evidence>
<dbReference type="InterPro" id="IPR050905">
    <property type="entry name" value="Plant_NBS-LRR"/>
</dbReference>
<name>A0A5B7BNC0_DAVIN</name>
<organism evidence="5">
    <name type="scientific">Davidia involucrata</name>
    <name type="common">Dove tree</name>
    <dbReference type="NCBI Taxonomy" id="16924"/>
    <lineage>
        <taxon>Eukaryota</taxon>
        <taxon>Viridiplantae</taxon>
        <taxon>Streptophyta</taxon>
        <taxon>Embryophyta</taxon>
        <taxon>Tracheophyta</taxon>
        <taxon>Spermatophyta</taxon>
        <taxon>Magnoliopsida</taxon>
        <taxon>eudicotyledons</taxon>
        <taxon>Gunneridae</taxon>
        <taxon>Pentapetalae</taxon>
        <taxon>asterids</taxon>
        <taxon>Cornales</taxon>
        <taxon>Nyssaceae</taxon>
        <taxon>Davidia</taxon>
    </lineage>
</organism>